<reference evidence="3 4" key="1">
    <citation type="submission" date="2018-07" db="EMBL/GenBank/DDBJ databases">
        <title>Anaerosacharophilus polymeroproducens gen. nov. sp. nov., an anaerobic bacterium isolated from salt field.</title>
        <authorList>
            <person name="Kim W."/>
            <person name="Yang S.-H."/>
            <person name="Oh J."/>
            <person name="Lee J.-H."/>
            <person name="Kwon K.K."/>
        </authorList>
    </citation>
    <scope>NUCLEOTIDE SEQUENCE [LARGE SCALE GENOMIC DNA]</scope>
    <source>
        <strain evidence="3 4">MCWD5</strain>
    </source>
</reference>
<organism evidence="3 4">
    <name type="scientific">Anaerosacchariphilus polymeriproducens</name>
    <dbReference type="NCBI Taxonomy" id="1812858"/>
    <lineage>
        <taxon>Bacteria</taxon>
        <taxon>Bacillati</taxon>
        <taxon>Bacillota</taxon>
        <taxon>Clostridia</taxon>
        <taxon>Lachnospirales</taxon>
        <taxon>Lachnospiraceae</taxon>
        <taxon>Anaerosacchariphilus</taxon>
    </lineage>
</organism>
<keyword evidence="1" id="KW-0472">Membrane</keyword>
<dbReference type="Pfam" id="PF26018">
    <property type="entry name" value="BSH_RND_rel"/>
    <property type="match status" value="1"/>
</dbReference>
<evidence type="ECO:0000313" key="3">
    <source>
        <dbReference type="EMBL" id="RDU23053.1"/>
    </source>
</evidence>
<feature type="domain" description="RND related barrel-sandwich hybrid" evidence="2">
    <location>
        <begin position="68"/>
        <end position="233"/>
    </location>
</feature>
<dbReference type="RefSeq" id="WP_115482395.1">
    <property type="nucleotide sequence ID" value="NZ_QRCT01000034.1"/>
</dbReference>
<evidence type="ECO:0000259" key="2">
    <source>
        <dbReference type="Pfam" id="PF26018"/>
    </source>
</evidence>
<dbReference type="OrthoDB" id="1834786at2"/>
<feature type="transmembrane region" description="Helical" evidence="1">
    <location>
        <begin position="21"/>
        <end position="40"/>
    </location>
</feature>
<evidence type="ECO:0000313" key="4">
    <source>
        <dbReference type="Proteomes" id="UP000255036"/>
    </source>
</evidence>
<gene>
    <name evidence="3" type="ORF">DWV06_11870</name>
</gene>
<name>A0A371AU16_9FIRM</name>
<dbReference type="AlphaFoldDB" id="A0A371AU16"/>
<comment type="caution">
    <text evidence="3">The sequence shown here is derived from an EMBL/GenBank/DDBJ whole genome shotgun (WGS) entry which is preliminary data.</text>
</comment>
<accession>A0A371AU16</accession>
<dbReference type="InterPro" id="IPR058709">
    <property type="entry name" value="BSH_RND-rel"/>
</dbReference>
<evidence type="ECO:0000256" key="1">
    <source>
        <dbReference type="SAM" id="Phobius"/>
    </source>
</evidence>
<sequence length="458" mass="52576">MTRRNRKIRKYKKPVHLNIGLIIFSIIFIYIIISVTLYFFSKHISVYEVNKGKLATNYKYHGFAIKEENIVTAQDSGNITYYARECEKVGCSSFIYSINSTGNLSDLLKSTDGNSDILDKKELTEIHKSITDFSYTFNKMDFTDVYDFKYDIEESLISSINLNALEKMNENDSNLNMQTYKAPAAGMILFSTDGYENVSQDNFQYSYLNDTNYRKINHKSNTVKAGDIIYKLVSSENWNLIIEIDEALAKKLEDTENIEVKFLKDDSTTWAGFNIFEKDGKKLAKLSFTNSLVRFASERYIDVELQINDDEGLKIPASSITKKEFYIIPSDYVTHGGNSKKPGFIVEKLDEEQKSAVKFTPTTLYYSDDKVCYVDTSCFNTGDTIIKPDSNERYQLGKKESLIGVYNINKGYAMFKRIEILYQNEEYCIIKSGTDYGLALYDHIALDSDSINEDDIIQ</sequence>
<proteinExistence type="predicted"/>
<keyword evidence="1" id="KW-1133">Transmembrane helix</keyword>
<dbReference type="Proteomes" id="UP000255036">
    <property type="component" value="Unassembled WGS sequence"/>
</dbReference>
<dbReference type="EMBL" id="QRCT01000034">
    <property type="protein sequence ID" value="RDU23053.1"/>
    <property type="molecule type" value="Genomic_DNA"/>
</dbReference>
<protein>
    <recommendedName>
        <fullName evidence="2">RND related barrel-sandwich hybrid domain-containing protein</fullName>
    </recommendedName>
</protein>
<keyword evidence="1" id="KW-0812">Transmembrane</keyword>
<keyword evidence="4" id="KW-1185">Reference proteome</keyword>